<dbReference type="Proteomes" id="UP000219565">
    <property type="component" value="Unassembled WGS sequence"/>
</dbReference>
<dbReference type="InterPro" id="IPR009078">
    <property type="entry name" value="Ferritin-like_SF"/>
</dbReference>
<sequence length="331" mass="37994">MGLAQSPDITLDRVREIEDVEYAAKLTMLSEGSVERHFDPYVDIDWDSPEFAVDPTDRRWILPDADPLGRHPWYKAQPEERQIAIGMWRQAGIAKVGLHFEQLLIRGIMQYAARLDNGDPEFRFITHEAAEECNHTLMFQEMIDRIGMDVVGMGSIDRKLTLAIWPTVVYFPALFFTMVLGGEEPIDHMQKAILRSSAQMHPMVARVMQIHVAEEARHISFAHEYLRKNAPRLDPIRKSALSVLTPIVMRVMCEMIMTPPVEFRREFDIPKSVIDDLYWRSEESQATLRGIFADVRALATDSGLMNPVAKLAWKLCGIDGRVSRYRSEPDR</sequence>
<dbReference type="Gene3D" id="1.10.620.20">
    <property type="entry name" value="Ribonucleotide Reductase, subunit A"/>
    <property type="match status" value="1"/>
</dbReference>
<evidence type="ECO:0000313" key="1">
    <source>
        <dbReference type="EMBL" id="SNY88159.1"/>
    </source>
</evidence>
<proteinExistence type="predicted"/>
<dbReference type="STRING" id="1379680.GCA_001612615_04264"/>
<dbReference type="SUPFAM" id="SSF47240">
    <property type="entry name" value="Ferritin-like"/>
    <property type="match status" value="1"/>
</dbReference>
<evidence type="ECO:0000313" key="2">
    <source>
        <dbReference type="Proteomes" id="UP000219565"/>
    </source>
</evidence>
<accession>A0A285LTC4</accession>
<gene>
    <name evidence="1" type="ORF">SAMN04244553_5121</name>
</gene>
<reference evidence="1 2" key="1">
    <citation type="submission" date="2017-09" db="EMBL/GenBank/DDBJ databases">
        <authorList>
            <person name="Ehlers B."/>
            <person name="Leendertz F.H."/>
        </authorList>
    </citation>
    <scope>NUCLEOTIDE SEQUENCE [LARGE SCALE GENOMIC DNA]</scope>
    <source>
        <strain evidence="1 2">DSM 45537</strain>
    </source>
</reference>
<dbReference type="OrthoDB" id="5138986at2"/>
<dbReference type="GO" id="GO:0016491">
    <property type="term" value="F:oxidoreductase activity"/>
    <property type="evidence" value="ECO:0007669"/>
    <property type="project" value="InterPro"/>
</dbReference>
<name>A0A285LTC4_9NOCA</name>
<dbReference type="InterPro" id="IPR025859">
    <property type="entry name" value="AurF/CmlI"/>
</dbReference>
<dbReference type="EMBL" id="OBEG01000005">
    <property type="protein sequence ID" value="SNY88159.1"/>
    <property type="molecule type" value="Genomic_DNA"/>
</dbReference>
<keyword evidence="2" id="KW-1185">Reference proteome</keyword>
<dbReference type="InterPro" id="IPR012348">
    <property type="entry name" value="RNR-like"/>
</dbReference>
<organism evidence="1 2">
    <name type="scientific">Nocardia amikacinitolerans</name>
    <dbReference type="NCBI Taxonomy" id="756689"/>
    <lineage>
        <taxon>Bacteria</taxon>
        <taxon>Bacillati</taxon>
        <taxon>Actinomycetota</taxon>
        <taxon>Actinomycetes</taxon>
        <taxon>Mycobacteriales</taxon>
        <taxon>Nocardiaceae</taxon>
        <taxon>Nocardia</taxon>
    </lineage>
</organism>
<dbReference type="RefSeq" id="WP_097247104.1">
    <property type="nucleotide sequence ID" value="NZ_JAMTCV010000004.1"/>
</dbReference>
<dbReference type="Pfam" id="PF11583">
    <property type="entry name" value="AurF"/>
    <property type="match status" value="1"/>
</dbReference>
<dbReference type="AlphaFoldDB" id="A0A285LTC4"/>
<protein>
    <submittedName>
        <fullName evidence="1">p-aminobenzoate N-oxygenase AurF</fullName>
    </submittedName>
</protein>